<dbReference type="CDD" id="cd06620">
    <property type="entry name" value="PKc_Byr1_like"/>
    <property type="match status" value="1"/>
</dbReference>
<dbReference type="GO" id="GO:0004674">
    <property type="term" value="F:protein serine/threonine kinase activity"/>
    <property type="evidence" value="ECO:0007669"/>
    <property type="project" value="UniProtKB-KW"/>
</dbReference>
<dbReference type="STRING" id="1316194.A0A1Q5TRS1"/>
<dbReference type="GO" id="GO:0005524">
    <property type="term" value="F:ATP binding"/>
    <property type="evidence" value="ECO:0007669"/>
    <property type="project" value="UniProtKB-UniRule"/>
</dbReference>
<feature type="compositionally biased region" description="Polar residues" evidence="8">
    <location>
        <begin position="516"/>
        <end position="531"/>
    </location>
</feature>
<keyword evidence="2" id="KW-0808">Transferase</keyword>
<proteinExistence type="inferred from homology"/>
<reference evidence="10 11" key="1">
    <citation type="submission" date="2016-10" db="EMBL/GenBank/DDBJ databases">
        <title>Genome sequence of the ascomycete fungus Penicillium subrubescens.</title>
        <authorList>
            <person name="De Vries R.P."/>
            <person name="Peng M."/>
            <person name="Dilokpimol A."/>
            <person name="Hilden K."/>
            <person name="Makela M.R."/>
            <person name="Grigoriev I."/>
            <person name="Riley R."/>
            <person name="Granchi Z."/>
        </authorList>
    </citation>
    <scope>NUCLEOTIDE SEQUENCE [LARGE SCALE GENOMIC DNA]</scope>
    <source>
        <strain evidence="10 11">CBS 132785</strain>
    </source>
</reference>
<feature type="compositionally biased region" description="Pro residues" evidence="8">
    <location>
        <begin position="538"/>
        <end position="551"/>
    </location>
</feature>
<evidence type="ECO:0000256" key="4">
    <source>
        <dbReference type="ARBA" id="ARBA00022777"/>
    </source>
</evidence>
<dbReference type="Gene3D" id="1.10.510.10">
    <property type="entry name" value="Transferase(Phosphotransferase) domain 1"/>
    <property type="match status" value="1"/>
</dbReference>
<dbReference type="InterPro" id="IPR049613">
    <property type="entry name" value="Byr1-like_cat"/>
</dbReference>
<feature type="compositionally biased region" description="Pro residues" evidence="8">
    <location>
        <begin position="387"/>
        <end position="398"/>
    </location>
</feature>
<dbReference type="PANTHER" id="PTHR47448">
    <property type="entry name" value="DUAL SPECIFICITY MITOGEN-ACTIVATED PROTEIN KINASE KINASE DSOR1-LIKE PROTEIN"/>
    <property type="match status" value="1"/>
</dbReference>
<dbReference type="GO" id="GO:0000165">
    <property type="term" value="P:MAPK cascade"/>
    <property type="evidence" value="ECO:0007669"/>
    <property type="project" value="UniProtKB-ARBA"/>
</dbReference>
<feature type="compositionally biased region" description="Low complexity" evidence="8">
    <location>
        <begin position="441"/>
        <end position="469"/>
    </location>
</feature>
<dbReference type="PROSITE" id="PS00107">
    <property type="entry name" value="PROTEIN_KINASE_ATP"/>
    <property type="match status" value="1"/>
</dbReference>
<keyword evidence="3 7" id="KW-0547">Nucleotide-binding</keyword>
<keyword evidence="1" id="KW-0723">Serine/threonine-protein kinase</keyword>
<dbReference type="FunFam" id="1.10.510.10:FF:000253">
    <property type="entry name" value="MAP kinase kinase Ste7"/>
    <property type="match status" value="1"/>
</dbReference>
<evidence type="ECO:0000256" key="8">
    <source>
        <dbReference type="SAM" id="MobiDB-lite"/>
    </source>
</evidence>
<keyword evidence="4 10" id="KW-0418">Kinase</keyword>
<feature type="compositionally biased region" description="Basic and acidic residues" evidence="8">
    <location>
        <begin position="479"/>
        <end position="490"/>
    </location>
</feature>
<dbReference type="FunFam" id="3.30.200.20:FF:000261">
    <property type="entry name" value="MAP kinase kinase Ste7"/>
    <property type="match status" value="1"/>
</dbReference>
<dbReference type="Pfam" id="PF00069">
    <property type="entry name" value="Pkinase"/>
    <property type="match status" value="1"/>
</dbReference>
<evidence type="ECO:0000256" key="1">
    <source>
        <dbReference type="ARBA" id="ARBA00022527"/>
    </source>
</evidence>
<evidence type="ECO:0000256" key="7">
    <source>
        <dbReference type="PROSITE-ProRule" id="PRU10141"/>
    </source>
</evidence>
<sequence length="567" mass="61491">MADQFKARTLKRKNVKGLALNAAPKATSNTSDGDAQVPGAIGNVDSDRTDTLEIGLEFRLDLRSEDLVTLKELGAGNGGTVSKVMHASTKVVMARKVIRVDAKENVRKQILRELRVGHECNSPNIVTFYGAFQNEAGDIVMCMEYMDCGSLDRISKDFGPIRVDVLGKITESVLAGLVYLYETHRIMHRDIKPSNVVVNSRGQIKLCDFGVASETAVNSIADTFVGTSTYMAPERIQGGAYTVRSDVWSVGLTVMELAVGRFPFDTSDSAAGDRASAGPMGILDLLQQIVHESAPKLPKSDAFPPILHDFVGKCLLKKPEERPTPRELYDKDAFLQAAKRTPVDLQEWAISMMERHNRKSYLAPPAPKSLKDTTNSISHSSSSPAPIASPPAPTPKPAPISKSSRTPQLQSHPQAQSPYHPSSGDIPLNIANDFPTPNRHYASQAQAQSQAQYSYYPTSTSTSNSRSTQSPPPPSLEHLSLETKDDEARYGRRPMRHLGDPISAVEAPSRPFMSPRSVSSHNAKSRTNLTPNALPIRSVPPPTQAPPPPPVSAGGSWRGYSGQTPSS</sequence>
<name>A0A1Q5TRS1_9EURO</name>
<evidence type="ECO:0000256" key="2">
    <source>
        <dbReference type="ARBA" id="ARBA00022679"/>
    </source>
</evidence>
<comment type="caution">
    <text evidence="10">The sequence shown here is derived from an EMBL/GenBank/DDBJ whole genome shotgun (WGS) entry which is preliminary data.</text>
</comment>
<dbReference type="SMART" id="SM00220">
    <property type="entry name" value="S_TKc"/>
    <property type="match status" value="1"/>
</dbReference>
<dbReference type="InterPro" id="IPR017441">
    <property type="entry name" value="Protein_kinase_ATP_BS"/>
</dbReference>
<evidence type="ECO:0000256" key="5">
    <source>
        <dbReference type="ARBA" id="ARBA00022840"/>
    </source>
</evidence>
<dbReference type="InterPro" id="IPR050915">
    <property type="entry name" value="MAP_kinase_kinase"/>
</dbReference>
<dbReference type="SUPFAM" id="SSF56112">
    <property type="entry name" value="Protein kinase-like (PK-like)"/>
    <property type="match status" value="1"/>
</dbReference>
<accession>A0A1Q5TRS1</accession>
<dbReference type="OrthoDB" id="10252354at2759"/>
<gene>
    <name evidence="10" type="ORF">PENSUB_6987</name>
</gene>
<dbReference type="InterPro" id="IPR000719">
    <property type="entry name" value="Prot_kinase_dom"/>
</dbReference>
<feature type="compositionally biased region" description="Polar residues" evidence="8">
    <location>
        <begin position="405"/>
        <end position="420"/>
    </location>
</feature>
<protein>
    <submittedName>
        <fullName evidence="10">Dual specificity protein kinase FUZ7</fullName>
    </submittedName>
</protein>
<feature type="binding site" evidence="7">
    <location>
        <position position="96"/>
    </location>
    <ligand>
        <name>ATP</name>
        <dbReference type="ChEBI" id="CHEBI:30616"/>
    </ligand>
</feature>
<dbReference type="EMBL" id="MNBE01000622">
    <property type="protein sequence ID" value="OKP02915.1"/>
    <property type="molecule type" value="Genomic_DNA"/>
</dbReference>
<dbReference type="InterPro" id="IPR011009">
    <property type="entry name" value="Kinase-like_dom_sf"/>
</dbReference>
<keyword evidence="5 7" id="KW-0067">ATP-binding</keyword>
<evidence type="ECO:0000259" key="9">
    <source>
        <dbReference type="PROSITE" id="PS50011"/>
    </source>
</evidence>
<dbReference type="PROSITE" id="PS50011">
    <property type="entry name" value="PROTEIN_KINASE_DOM"/>
    <property type="match status" value="1"/>
</dbReference>
<evidence type="ECO:0000256" key="3">
    <source>
        <dbReference type="ARBA" id="ARBA00022741"/>
    </source>
</evidence>
<dbReference type="Proteomes" id="UP000186955">
    <property type="component" value="Unassembled WGS sequence"/>
</dbReference>
<dbReference type="AlphaFoldDB" id="A0A1Q5TRS1"/>
<keyword evidence="11" id="KW-1185">Reference proteome</keyword>
<dbReference type="InterPro" id="IPR008271">
    <property type="entry name" value="Ser/Thr_kinase_AS"/>
</dbReference>
<evidence type="ECO:0000313" key="10">
    <source>
        <dbReference type="EMBL" id="OKP02915.1"/>
    </source>
</evidence>
<feature type="domain" description="Protein kinase" evidence="9">
    <location>
        <begin position="67"/>
        <end position="335"/>
    </location>
</feature>
<feature type="compositionally biased region" description="Low complexity" evidence="8">
    <location>
        <begin position="376"/>
        <end position="386"/>
    </location>
</feature>
<dbReference type="PROSITE" id="PS00108">
    <property type="entry name" value="PROTEIN_KINASE_ST"/>
    <property type="match status" value="1"/>
</dbReference>
<dbReference type="Gene3D" id="3.30.200.20">
    <property type="entry name" value="Phosphorylase Kinase, domain 1"/>
    <property type="match status" value="1"/>
</dbReference>
<dbReference type="PANTHER" id="PTHR47448:SF1">
    <property type="entry name" value="SERINE_THREONINE-PROTEIN KINASE STE7 HOMOLOG"/>
    <property type="match status" value="1"/>
</dbReference>
<organism evidence="10 11">
    <name type="scientific">Penicillium subrubescens</name>
    <dbReference type="NCBI Taxonomy" id="1316194"/>
    <lineage>
        <taxon>Eukaryota</taxon>
        <taxon>Fungi</taxon>
        <taxon>Dikarya</taxon>
        <taxon>Ascomycota</taxon>
        <taxon>Pezizomycotina</taxon>
        <taxon>Eurotiomycetes</taxon>
        <taxon>Eurotiomycetidae</taxon>
        <taxon>Eurotiales</taxon>
        <taxon>Aspergillaceae</taxon>
        <taxon>Penicillium</taxon>
    </lineage>
</organism>
<dbReference type="GO" id="GO:0004712">
    <property type="term" value="F:protein serine/threonine/tyrosine kinase activity"/>
    <property type="evidence" value="ECO:0007669"/>
    <property type="project" value="UniProtKB-ARBA"/>
</dbReference>
<feature type="region of interest" description="Disordered" evidence="8">
    <location>
        <begin position="359"/>
        <end position="567"/>
    </location>
</feature>
<comment type="similarity">
    <text evidence="6">Belongs to the protein kinase superfamily. STE Ser/Thr protein kinase family. MAP kinase kinase subfamily.</text>
</comment>
<evidence type="ECO:0000313" key="11">
    <source>
        <dbReference type="Proteomes" id="UP000186955"/>
    </source>
</evidence>
<evidence type="ECO:0000256" key="6">
    <source>
        <dbReference type="ARBA" id="ARBA00038035"/>
    </source>
</evidence>